<organism evidence="2 3">
    <name type="scientific">Parelaphostrongylus tenuis</name>
    <name type="common">Meningeal worm</name>
    <dbReference type="NCBI Taxonomy" id="148309"/>
    <lineage>
        <taxon>Eukaryota</taxon>
        <taxon>Metazoa</taxon>
        <taxon>Ecdysozoa</taxon>
        <taxon>Nematoda</taxon>
        <taxon>Chromadorea</taxon>
        <taxon>Rhabditida</taxon>
        <taxon>Rhabditina</taxon>
        <taxon>Rhabditomorpha</taxon>
        <taxon>Strongyloidea</taxon>
        <taxon>Metastrongylidae</taxon>
        <taxon>Parelaphostrongylus</taxon>
    </lineage>
</organism>
<reference evidence="2" key="1">
    <citation type="submission" date="2021-06" db="EMBL/GenBank/DDBJ databases">
        <title>Parelaphostrongylus tenuis whole genome reference sequence.</title>
        <authorList>
            <person name="Garwood T.J."/>
            <person name="Larsen P.A."/>
            <person name="Fountain-Jones N.M."/>
            <person name="Garbe J.R."/>
            <person name="Macchietto M.G."/>
            <person name="Kania S.A."/>
            <person name="Gerhold R.W."/>
            <person name="Richards J.E."/>
            <person name="Wolf T.M."/>
        </authorList>
    </citation>
    <scope>NUCLEOTIDE SEQUENCE</scope>
    <source>
        <strain evidence="2">MNPRO001-30</strain>
        <tissue evidence="2">Meninges</tissue>
    </source>
</reference>
<comment type="caution">
    <text evidence="2">The sequence shown here is derived from an EMBL/GenBank/DDBJ whole genome shotgun (WGS) entry which is preliminary data.</text>
</comment>
<gene>
    <name evidence="2" type="ORF">KIN20_027797</name>
</gene>
<proteinExistence type="predicted"/>
<feature type="compositionally biased region" description="Basic and acidic residues" evidence="1">
    <location>
        <begin position="7"/>
        <end position="17"/>
    </location>
</feature>
<keyword evidence="3" id="KW-1185">Reference proteome</keyword>
<feature type="region of interest" description="Disordered" evidence="1">
    <location>
        <begin position="1"/>
        <end position="23"/>
    </location>
</feature>
<sequence length="121" mass="14144">MSKMARKAGDQRPEHTKHCQQRTEYAQLQNRLYTLSGKKDERRTALKARHMTRLIADARLSEMLLKNKKKSTVVPPHNCQNQCQLFEKAQQKSAVIEHISCFHSPTFVMSEPESVQPERRR</sequence>
<protein>
    <submittedName>
        <fullName evidence="2">Uncharacterized protein</fullName>
    </submittedName>
</protein>
<accession>A0AAD5QZU2</accession>
<evidence type="ECO:0000313" key="3">
    <source>
        <dbReference type="Proteomes" id="UP001196413"/>
    </source>
</evidence>
<name>A0AAD5QZU2_PARTN</name>
<evidence type="ECO:0000256" key="1">
    <source>
        <dbReference type="SAM" id="MobiDB-lite"/>
    </source>
</evidence>
<dbReference type="AlphaFoldDB" id="A0AAD5QZU2"/>
<dbReference type="EMBL" id="JAHQIW010005736">
    <property type="protein sequence ID" value="KAJ1366975.1"/>
    <property type="molecule type" value="Genomic_DNA"/>
</dbReference>
<dbReference type="Proteomes" id="UP001196413">
    <property type="component" value="Unassembled WGS sequence"/>
</dbReference>
<evidence type="ECO:0000313" key="2">
    <source>
        <dbReference type="EMBL" id="KAJ1366975.1"/>
    </source>
</evidence>